<feature type="transmembrane region" description="Helical" evidence="9">
    <location>
        <begin position="200"/>
        <end position="225"/>
    </location>
</feature>
<evidence type="ECO:0000256" key="9">
    <source>
        <dbReference type="RuleBase" id="RU363032"/>
    </source>
</evidence>
<evidence type="ECO:0000256" key="1">
    <source>
        <dbReference type="ARBA" id="ARBA00004651"/>
    </source>
</evidence>
<dbReference type="InterPro" id="IPR050366">
    <property type="entry name" value="BP-dependent_transpt_permease"/>
</dbReference>
<reference evidence="11 12" key="1">
    <citation type="submission" date="2019-10" db="EMBL/GenBank/DDBJ databases">
        <title>Cognatihalovulum marinum gen. nov. sp. nov., a new member of the family Rhodobacteraceae isolated from deep seawater of the Northwest Indian Ocean.</title>
        <authorList>
            <person name="Ruan C."/>
            <person name="Wang J."/>
            <person name="Zheng X."/>
            <person name="Song L."/>
            <person name="Zhu Y."/>
            <person name="Huang Y."/>
            <person name="Lu Z."/>
            <person name="Du W."/>
            <person name="Huang L."/>
            <person name="Dai X."/>
        </authorList>
    </citation>
    <scope>NUCLEOTIDE SEQUENCE [LARGE SCALE GENOMIC DNA]</scope>
    <source>
        <strain evidence="11 12">2CG4</strain>
    </source>
</reference>
<comment type="similarity">
    <text evidence="9">Belongs to the binding-protein-dependent transport system permease family.</text>
</comment>
<evidence type="ECO:0000256" key="8">
    <source>
        <dbReference type="ARBA" id="ARBA00023136"/>
    </source>
</evidence>
<comment type="caution">
    <text evidence="11">The sequence shown here is derived from an EMBL/GenBank/DDBJ whole genome shotgun (WGS) entry which is preliminary data.</text>
</comment>
<evidence type="ECO:0000256" key="4">
    <source>
        <dbReference type="ARBA" id="ARBA00022692"/>
    </source>
</evidence>
<keyword evidence="5" id="KW-0571">Peptide transport</keyword>
<feature type="transmembrane region" description="Helical" evidence="9">
    <location>
        <begin position="12"/>
        <end position="35"/>
    </location>
</feature>
<organism evidence="11 12">
    <name type="scientific">Halovulum marinum</name>
    <dbReference type="NCBI Taxonomy" id="2662447"/>
    <lineage>
        <taxon>Bacteria</taxon>
        <taxon>Pseudomonadati</taxon>
        <taxon>Pseudomonadota</taxon>
        <taxon>Alphaproteobacteria</taxon>
        <taxon>Rhodobacterales</taxon>
        <taxon>Paracoccaceae</taxon>
        <taxon>Halovulum</taxon>
    </lineage>
</organism>
<dbReference type="InterPro" id="IPR000515">
    <property type="entry name" value="MetI-like"/>
</dbReference>
<dbReference type="Pfam" id="PF00528">
    <property type="entry name" value="BPD_transp_1"/>
    <property type="match status" value="1"/>
</dbReference>
<gene>
    <name evidence="11" type="ORF">GE300_21235</name>
</gene>
<dbReference type="PROSITE" id="PS50928">
    <property type="entry name" value="ABC_TM1"/>
    <property type="match status" value="1"/>
</dbReference>
<dbReference type="Gene3D" id="1.10.3720.10">
    <property type="entry name" value="MetI-like"/>
    <property type="match status" value="1"/>
</dbReference>
<name>A0A6L5Z7K3_9RHOB</name>
<dbReference type="GO" id="GO:0055085">
    <property type="term" value="P:transmembrane transport"/>
    <property type="evidence" value="ECO:0007669"/>
    <property type="project" value="InterPro"/>
</dbReference>
<feature type="transmembrane region" description="Helical" evidence="9">
    <location>
        <begin position="127"/>
        <end position="153"/>
    </location>
</feature>
<dbReference type="InterPro" id="IPR025966">
    <property type="entry name" value="OppC_N"/>
</dbReference>
<dbReference type="GO" id="GO:0005886">
    <property type="term" value="C:plasma membrane"/>
    <property type="evidence" value="ECO:0007669"/>
    <property type="project" value="UniProtKB-SubCell"/>
</dbReference>
<dbReference type="SUPFAM" id="SSF161098">
    <property type="entry name" value="MetI-like"/>
    <property type="match status" value="1"/>
</dbReference>
<comment type="subcellular location">
    <subcellularLocation>
        <location evidence="1 9">Cell membrane</location>
        <topology evidence="1 9">Multi-pass membrane protein</topology>
    </subcellularLocation>
</comment>
<evidence type="ECO:0000256" key="2">
    <source>
        <dbReference type="ARBA" id="ARBA00022448"/>
    </source>
</evidence>
<dbReference type="GO" id="GO:0015031">
    <property type="term" value="P:protein transport"/>
    <property type="evidence" value="ECO:0007669"/>
    <property type="project" value="UniProtKB-KW"/>
</dbReference>
<evidence type="ECO:0000256" key="7">
    <source>
        <dbReference type="ARBA" id="ARBA00022989"/>
    </source>
</evidence>
<accession>A0A6L5Z7K3</accession>
<keyword evidence="4 9" id="KW-0812">Transmembrane</keyword>
<proteinExistence type="inferred from homology"/>
<dbReference type="PANTHER" id="PTHR43386">
    <property type="entry name" value="OLIGOPEPTIDE TRANSPORT SYSTEM PERMEASE PROTEIN APPC"/>
    <property type="match status" value="1"/>
</dbReference>
<keyword evidence="12" id="KW-1185">Reference proteome</keyword>
<dbReference type="Pfam" id="PF12911">
    <property type="entry name" value="OppC_N"/>
    <property type="match status" value="1"/>
</dbReference>
<feature type="domain" description="ABC transmembrane type-1" evidence="10">
    <location>
        <begin position="79"/>
        <end position="268"/>
    </location>
</feature>
<keyword evidence="8 9" id="KW-0472">Membrane</keyword>
<keyword evidence="7 9" id="KW-1133">Transmembrane helix</keyword>
<feature type="transmembrane region" description="Helical" evidence="9">
    <location>
        <begin position="245"/>
        <end position="268"/>
    </location>
</feature>
<dbReference type="PANTHER" id="PTHR43386:SF1">
    <property type="entry name" value="D,D-DIPEPTIDE TRANSPORT SYSTEM PERMEASE PROTEIN DDPC-RELATED"/>
    <property type="match status" value="1"/>
</dbReference>
<dbReference type="CDD" id="cd06261">
    <property type="entry name" value="TM_PBP2"/>
    <property type="match status" value="1"/>
</dbReference>
<keyword evidence="6" id="KW-0653">Protein transport</keyword>
<keyword evidence="3" id="KW-1003">Cell membrane</keyword>
<evidence type="ECO:0000313" key="11">
    <source>
        <dbReference type="EMBL" id="MSU92074.1"/>
    </source>
</evidence>
<protein>
    <submittedName>
        <fullName evidence="11">ABC transporter permease subunit</fullName>
    </submittedName>
</protein>
<feature type="transmembrane region" description="Helical" evidence="9">
    <location>
        <begin position="83"/>
        <end position="106"/>
    </location>
</feature>
<dbReference type="Proteomes" id="UP000474957">
    <property type="component" value="Unassembled WGS sequence"/>
</dbReference>
<evidence type="ECO:0000256" key="5">
    <source>
        <dbReference type="ARBA" id="ARBA00022856"/>
    </source>
</evidence>
<evidence type="ECO:0000313" key="12">
    <source>
        <dbReference type="Proteomes" id="UP000474957"/>
    </source>
</evidence>
<sequence length="284" mass="30693">MMSALRRFLDSWLAALGLAIVLVVLFGALFAEFLIPFDPDAQNILMRLKPPMWRGADGVHLMGTDALGRDIFSRLVMGARVSLLVGVASVVISGVVGVTFGLIAGYEDKYVGRVLMAITDIQLAIPFLVLALAVAAVVGPSLWNIIVILGLTNWVQYARVVRAECLSLREREFIQAAHTMGIGVGAILVRHLLPNVMSSVIVISSLLVAKMILFESSLSFLGLGVPPTTPTWGTMIADGRNYISHAGWIATFPGLAIFVTVVGINLIGDRLRDMLDPRLRQMEG</sequence>
<dbReference type="GO" id="GO:0015833">
    <property type="term" value="P:peptide transport"/>
    <property type="evidence" value="ECO:0007669"/>
    <property type="project" value="UniProtKB-KW"/>
</dbReference>
<evidence type="ECO:0000259" key="10">
    <source>
        <dbReference type="PROSITE" id="PS50928"/>
    </source>
</evidence>
<evidence type="ECO:0000256" key="6">
    <source>
        <dbReference type="ARBA" id="ARBA00022927"/>
    </source>
</evidence>
<keyword evidence="2 9" id="KW-0813">Transport</keyword>
<dbReference type="EMBL" id="WIND01000038">
    <property type="protein sequence ID" value="MSU92074.1"/>
    <property type="molecule type" value="Genomic_DNA"/>
</dbReference>
<evidence type="ECO:0000256" key="3">
    <source>
        <dbReference type="ARBA" id="ARBA00022475"/>
    </source>
</evidence>
<dbReference type="InterPro" id="IPR035906">
    <property type="entry name" value="MetI-like_sf"/>
</dbReference>
<dbReference type="AlphaFoldDB" id="A0A6L5Z7K3"/>